<name>A0ABR2KXF5_9EUKA</name>
<evidence type="ECO:0000313" key="2">
    <source>
        <dbReference type="Proteomes" id="UP001470230"/>
    </source>
</evidence>
<proteinExistence type="predicted"/>
<sequence length="405" mass="46895">MSEQILIASERKENLNQNDLESIQHSVEKSYRISVNSTKNTIISSKQELQDSINRVTELYYRGMQLKNDLLFYQNKMTLIIDKNREIHEQAEYQKKQILIARQKLFIFNTLNEISKLNKEIQENYQKRNVSPSFVETFKTFKNRTSILKLDKLYSDTFNQCQSYFKKDINTYFSPNEKEFSLENLSKKSEILTFFELIPTLLESFWNFINSTFLHSLSSSKNKLNITKDKVSIEIEKTNEKNNSTDFIKSSTILLEAIIDKFNSLNIKINDEDIANYANNSIEIGLGLQGGQFQFLNDETAKLCKLANIPKVNLTDVMKQARLPMALDRCRQLLKEGKPFGVVITEMRQIMEGTNTDGVLKQITAMATYFWKDDKAKLQLAINPLISIGTPEALECVMMFDNAIH</sequence>
<dbReference type="Proteomes" id="UP001470230">
    <property type="component" value="Unassembled WGS sequence"/>
</dbReference>
<gene>
    <name evidence="1" type="ORF">M9Y10_024000</name>
</gene>
<dbReference type="EMBL" id="JAPFFF010000003">
    <property type="protein sequence ID" value="KAK8895533.1"/>
    <property type="molecule type" value="Genomic_DNA"/>
</dbReference>
<comment type="caution">
    <text evidence="1">The sequence shown here is derived from an EMBL/GenBank/DDBJ whole genome shotgun (WGS) entry which is preliminary data.</text>
</comment>
<organism evidence="1 2">
    <name type="scientific">Tritrichomonas musculus</name>
    <dbReference type="NCBI Taxonomy" id="1915356"/>
    <lineage>
        <taxon>Eukaryota</taxon>
        <taxon>Metamonada</taxon>
        <taxon>Parabasalia</taxon>
        <taxon>Tritrichomonadida</taxon>
        <taxon>Tritrichomonadidae</taxon>
        <taxon>Tritrichomonas</taxon>
    </lineage>
</organism>
<evidence type="ECO:0000313" key="1">
    <source>
        <dbReference type="EMBL" id="KAK8895533.1"/>
    </source>
</evidence>
<accession>A0ABR2KXF5</accession>
<keyword evidence="2" id="KW-1185">Reference proteome</keyword>
<reference evidence="1 2" key="1">
    <citation type="submission" date="2024-04" db="EMBL/GenBank/DDBJ databases">
        <title>Tritrichomonas musculus Genome.</title>
        <authorList>
            <person name="Alves-Ferreira E."/>
            <person name="Grigg M."/>
            <person name="Lorenzi H."/>
            <person name="Galac M."/>
        </authorList>
    </citation>
    <scope>NUCLEOTIDE SEQUENCE [LARGE SCALE GENOMIC DNA]</scope>
    <source>
        <strain evidence="1 2">EAF2021</strain>
    </source>
</reference>
<protein>
    <submittedName>
        <fullName evidence="1">Uncharacterized protein</fullName>
    </submittedName>
</protein>